<evidence type="ECO:0000256" key="1">
    <source>
        <dbReference type="SAM" id="Coils"/>
    </source>
</evidence>
<keyword evidence="4" id="KW-1185">Reference proteome</keyword>
<feature type="region of interest" description="Disordered" evidence="2">
    <location>
        <begin position="108"/>
        <end position="138"/>
    </location>
</feature>
<keyword evidence="1" id="KW-0175">Coiled coil</keyword>
<evidence type="ECO:0000256" key="2">
    <source>
        <dbReference type="SAM" id="MobiDB-lite"/>
    </source>
</evidence>
<reference evidence="3 4" key="1">
    <citation type="journal article" date="2021" name="MBio">
        <title>A New Model Trypanosomatid, Novymonas esmeraldas: Genomic Perception of Its 'Candidatus Pandoraea novymonadis' Endosymbiont.</title>
        <authorList>
            <person name="Zakharova A."/>
            <person name="Saura A."/>
            <person name="Butenko A."/>
            <person name="Podesvova L."/>
            <person name="Warmusova S."/>
            <person name="Kostygov A.Y."/>
            <person name="Nenarokova A."/>
            <person name="Lukes J."/>
            <person name="Opperdoes F.R."/>
            <person name="Yurchenko V."/>
        </authorList>
    </citation>
    <scope>NUCLEOTIDE SEQUENCE [LARGE SCALE GENOMIC DNA]</scope>
    <source>
        <strain evidence="3 4">E262AT.01</strain>
    </source>
</reference>
<organism evidence="3 4">
    <name type="scientific">Novymonas esmeraldas</name>
    <dbReference type="NCBI Taxonomy" id="1808958"/>
    <lineage>
        <taxon>Eukaryota</taxon>
        <taxon>Discoba</taxon>
        <taxon>Euglenozoa</taxon>
        <taxon>Kinetoplastea</taxon>
        <taxon>Metakinetoplastina</taxon>
        <taxon>Trypanosomatida</taxon>
        <taxon>Trypanosomatidae</taxon>
        <taxon>Novymonas</taxon>
    </lineage>
</organism>
<protein>
    <submittedName>
        <fullName evidence="3">Uncharacterized protein</fullName>
    </submittedName>
</protein>
<sequence>MANASAEVGVSDELRRTQKYLAEVIDECVFVERQRDLTERRLSSQLATHKALVDDLTIVLRNLCRYTSQIESAALPALLTALPPSSSAHEHLLRLRGDVCDALARLQQRSGGDHDEDARLATPPRVSHGARPSAVSGSSDEAVAAGAQVMHAILAHKTRLVDALCIAAASAEAVRATTTAATADSSDVEVLRTRMDELTRRLETGTGAGASPTPAAASTNTATATAGVAVAASAETSPSATRFAQARELAFEKTVQALNSELAVLHENYAALSRASTREMESMKQRLADTQHKHEDQIAECDAVLGRLSLELEQLIHENAQLKHKLRSVTELE</sequence>
<dbReference type="EMBL" id="JAECZO010000148">
    <property type="protein sequence ID" value="KAK7198396.1"/>
    <property type="molecule type" value="Genomic_DNA"/>
</dbReference>
<evidence type="ECO:0000313" key="4">
    <source>
        <dbReference type="Proteomes" id="UP001430356"/>
    </source>
</evidence>
<gene>
    <name evidence="3" type="ORF">NESM_000799200</name>
</gene>
<comment type="caution">
    <text evidence="3">The sequence shown here is derived from an EMBL/GenBank/DDBJ whole genome shotgun (WGS) entry which is preliminary data.</text>
</comment>
<evidence type="ECO:0000313" key="3">
    <source>
        <dbReference type="EMBL" id="KAK7198396.1"/>
    </source>
</evidence>
<feature type="coiled-coil region" evidence="1">
    <location>
        <begin position="255"/>
        <end position="332"/>
    </location>
</feature>
<proteinExistence type="predicted"/>
<name>A0AAW0EXZ8_9TRYP</name>
<dbReference type="Proteomes" id="UP001430356">
    <property type="component" value="Unassembled WGS sequence"/>
</dbReference>
<dbReference type="AlphaFoldDB" id="A0AAW0EXZ8"/>
<accession>A0AAW0EXZ8</accession>